<gene>
    <name evidence="1" type="ORF">SCALOS_LOCUS9030</name>
</gene>
<proteinExistence type="predicted"/>
<comment type="caution">
    <text evidence="1">The sequence shown here is derived from an EMBL/GenBank/DDBJ whole genome shotgun (WGS) entry which is preliminary data.</text>
</comment>
<evidence type="ECO:0000313" key="2">
    <source>
        <dbReference type="Proteomes" id="UP000789860"/>
    </source>
</evidence>
<accession>A0ACA9NQH7</accession>
<dbReference type="EMBL" id="CAJVPM010026168">
    <property type="protein sequence ID" value="CAG8661001.1"/>
    <property type="molecule type" value="Genomic_DNA"/>
</dbReference>
<reference evidence="1" key="1">
    <citation type="submission" date="2021-06" db="EMBL/GenBank/DDBJ databases">
        <authorList>
            <person name="Kallberg Y."/>
            <person name="Tangrot J."/>
            <person name="Rosling A."/>
        </authorList>
    </citation>
    <scope>NUCLEOTIDE SEQUENCE</scope>
    <source>
        <strain evidence="1">AU212A</strain>
    </source>
</reference>
<name>A0ACA9NQH7_9GLOM</name>
<organism evidence="1 2">
    <name type="scientific">Scutellospora calospora</name>
    <dbReference type="NCBI Taxonomy" id="85575"/>
    <lineage>
        <taxon>Eukaryota</taxon>
        <taxon>Fungi</taxon>
        <taxon>Fungi incertae sedis</taxon>
        <taxon>Mucoromycota</taxon>
        <taxon>Glomeromycotina</taxon>
        <taxon>Glomeromycetes</taxon>
        <taxon>Diversisporales</taxon>
        <taxon>Gigasporaceae</taxon>
        <taxon>Scutellospora</taxon>
    </lineage>
</organism>
<evidence type="ECO:0000313" key="1">
    <source>
        <dbReference type="EMBL" id="CAG8661001.1"/>
    </source>
</evidence>
<feature type="non-terminal residue" evidence="1">
    <location>
        <position position="1"/>
    </location>
</feature>
<dbReference type="Proteomes" id="UP000789860">
    <property type="component" value="Unassembled WGS sequence"/>
</dbReference>
<protein>
    <submittedName>
        <fullName evidence="1">4748_t:CDS:1</fullName>
    </submittedName>
</protein>
<sequence>RIVYGIIYVILIISSYAFLIYGFFVAIRQVDITPASKNNTSIHFLTSHGLIGVVLIALLYVMIPILAITSCVTIRKFGSYTSAKTTEDSELGEHDTSFKSRIALFLNLKNSEADGKQPKSFEVSRPGNQNESTRHQSRTSMLNKPSTDSWIGKRKSVTIADTPTFLNATSRNNGKQNGIPNSRRTSQSTATGSYHQRIDSNGAPTMTQTFGNSHYDYPQQRPNSLQFHSCAGYPRGKNSILVALMGKFGGRGDVDEYNDTNGGLNNDENSQASGSEFGGTDSRFNSINNRANLLDDEMSEEAKQAELEQEIISREVVVMTIPKRRLTVVNA</sequence>
<keyword evidence="2" id="KW-1185">Reference proteome</keyword>